<gene>
    <name evidence="1" type="ORF">EYH24_04385</name>
</gene>
<evidence type="ECO:0000313" key="1">
    <source>
        <dbReference type="EMBL" id="HIP89174.1"/>
    </source>
</evidence>
<protein>
    <submittedName>
        <fullName evidence="1">Ornithine cyclodeaminase</fullName>
    </submittedName>
</protein>
<reference evidence="1" key="1">
    <citation type="journal article" date="2020" name="ISME J.">
        <title>Gammaproteobacteria mediating utilization of methyl-, sulfur- and petroleum organic compounds in deep ocean hydrothermal plumes.</title>
        <authorList>
            <person name="Zhou Z."/>
            <person name="Liu Y."/>
            <person name="Pan J."/>
            <person name="Cron B.R."/>
            <person name="Toner B.M."/>
            <person name="Anantharaman K."/>
            <person name="Breier J.A."/>
            <person name="Dick G.J."/>
            <person name="Li M."/>
        </authorList>
    </citation>
    <scope>NUCLEOTIDE SEQUENCE</scope>
    <source>
        <strain evidence="1">SZUA-1476</strain>
    </source>
</reference>
<organism evidence="1 2">
    <name type="scientific">Thermococcus paralvinellae</name>
    <dbReference type="NCBI Taxonomy" id="582419"/>
    <lineage>
        <taxon>Archaea</taxon>
        <taxon>Methanobacteriati</taxon>
        <taxon>Methanobacteriota</taxon>
        <taxon>Thermococci</taxon>
        <taxon>Thermococcales</taxon>
        <taxon>Thermococcaceae</taxon>
        <taxon>Thermococcus</taxon>
    </lineage>
</organism>
<evidence type="ECO:0000313" key="2">
    <source>
        <dbReference type="Proteomes" id="UP000653692"/>
    </source>
</evidence>
<feature type="non-terminal residue" evidence="1">
    <location>
        <position position="1"/>
    </location>
</feature>
<dbReference type="GO" id="GO:0005737">
    <property type="term" value="C:cytoplasm"/>
    <property type="evidence" value="ECO:0007669"/>
    <property type="project" value="TreeGrafter"/>
</dbReference>
<dbReference type="Gene3D" id="3.40.50.720">
    <property type="entry name" value="NAD(P)-binding Rossmann-like Domain"/>
    <property type="match status" value="1"/>
</dbReference>
<accession>A0A832ZFY0</accession>
<proteinExistence type="predicted"/>
<comment type="caution">
    <text evidence="1">The sequence shown here is derived from an EMBL/GenBank/DDBJ whole genome shotgun (WGS) entry which is preliminary data.</text>
</comment>
<dbReference type="PANTHER" id="PTHR13812">
    <property type="entry name" value="KETIMINE REDUCTASE MU-CRYSTALLIN"/>
    <property type="match status" value="1"/>
</dbReference>
<dbReference type="Pfam" id="PF02423">
    <property type="entry name" value="OCD_Mu_crystall"/>
    <property type="match status" value="1"/>
</dbReference>
<dbReference type="AlphaFoldDB" id="A0A832ZFY0"/>
<name>A0A832ZFY0_9EURY</name>
<dbReference type="Proteomes" id="UP000653692">
    <property type="component" value="Unassembled WGS sequence"/>
</dbReference>
<dbReference type="InterPro" id="IPR036291">
    <property type="entry name" value="NAD(P)-bd_dom_sf"/>
</dbReference>
<dbReference type="PANTHER" id="PTHR13812:SF19">
    <property type="entry name" value="KETIMINE REDUCTASE MU-CRYSTALLIN"/>
    <property type="match status" value="1"/>
</dbReference>
<sequence>PIKEGTIDESHIYAELAEIVSGAKKGRTSDEEITLFKSVGLAIEDTIIAKLAYEEAVKRGIGKEVEL</sequence>
<dbReference type="InterPro" id="IPR003462">
    <property type="entry name" value="ODC_Mu_crystall"/>
</dbReference>
<dbReference type="SUPFAM" id="SSF51735">
    <property type="entry name" value="NAD(P)-binding Rossmann-fold domains"/>
    <property type="match status" value="1"/>
</dbReference>
<dbReference type="Gene3D" id="3.30.1780.10">
    <property type="entry name" value="ornithine cyclodeaminase, domain 1"/>
    <property type="match status" value="1"/>
</dbReference>
<dbReference type="EMBL" id="DQUR01000148">
    <property type="protein sequence ID" value="HIP89174.1"/>
    <property type="molecule type" value="Genomic_DNA"/>
</dbReference>
<dbReference type="InterPro" id="IPR023401">
    <property type="entry name" value="ODC_N"/>
</dbReference>